<reference evidence="3" key="1">
    <citation type="submission" date="2021-03" db="EMBL/GenBank/DDBJ databases">
        <authorList>
            <person name="Bekaert M."/>
        </authorList>
    </citation>
    <scope>NUCLEOTIDE SEQUENCE</scope>
</reference>
<dbReference type="AlphaFoldDB" id="A0A8S3TD53"/>
<evidence type="ECO:0000256" key="1">
    <source>
        <dbReference type="SAM" id="MobiDB-lite"/>
    </source>
</evidence>
<protein>
    <submittedName>
        <fullName evidence="3">Uncharacterized protein</fullName>
    </submittedName>
</protein>
<name>A0A8S3TD53_MYTED</name>
<keyword evidence="2" id="KW-1133">Transmembrane helix</keyword>
<accession>A0A8S3TD53</accession>
<feature type="compositionally biased region" description="Acidic residues" evidence="1">
    <location>
        <begin position="214"/>
        <end position="224"/>
    </location>
</feature>
<evidence type="ECO:0000313" key="3">
    <source>
        <dbReference type="EMBL" id="CAG2231655.1"/>
    </source>
</evidence>
<keyword evidence="4" id="KW-1185">Reference proteome</keyword>
<comment type="caution">
    <text evidence="3">The sequence shown here is derived from an EMBL/GenBank/DDBJ whole genome shotgun (WGS) entry which is preliminary data.</text>
</comment>
<dbReference type="Proteomes" id="UP000683360">
    <property type="component" value="Unassembled WGS sequence"/>
</dbReference>
<feature type="compositionally biased region" description="Basic and acidic residues" evidence="1">
    <location>
        <begin position="225"/>
        <end position="235"/>
    </location>
</feature>
<organism evidence="3 4">
    <name type="scientific">Mytilus edulis</name>
    <name type="common">Blue mussel</name>
    <dbReference type="NCBI Taxonomy" id="6550"/>
    <lineage>
        <taxon>Eukaryota</taxon>
        <taxon>Metazoa</taxon>
        <taxon>Spiralia</taxon>
        <taxon>Lophotrochozoa</taxon>
        <taxon>Mollusca</taxon>
        <taxon>Bivalvia</taxon>
        <taxon>Autobranchia</taxon>
        <taxon>Pteriomorphia</taxon>
        <taxon>Mytilida</taxon>
        <taxon>Mytiloidea</taxon>
        <taxon>Mytilidae</taxon>
        <taxon>Mytilinae</taxon>
        <taxon>Mytilus</taxon>
    </lineage>
</organism>
<feature type="compositionally biased region" description="Acidic residues" evidence="1">
    <location>
        <begin position="236"/>
        <end position="254"/>
    </location>
</feature>
<feature type="region of interest" description="Disordered" evidence="1">
    <location>
        <begin position="202"/>
        <end position="254"/>
    </location>
</feature>
<gene>
    <name evidence="3" type="ORF">MEDL_44428</name>
</gene>
<proteinExistence type="predicted"/>
<dbReference type="EMBL" id="CAJPWZ010002150">
    <property type="protein sequence ID" value="CAG2231655.1"/>
    <property type="molecule type" value="Genomic_DNA"/>
</dbReference>
<dbReference type="OrthoDB" id="10605251at2759"/>
<evidence type="ECO:0000256" key="2">
    <source>
        <dbReference type="SAM" id="Phobius"/>
    </source>
</evidence>
<evidence type="ECO:0000313" key="4">
    <source>
        <dbReference type="Proteomes" id="UP000683360"/>
    </source>
</evidence>
<keyword evidence="2" id="KW-0472">Membrane</keyword>
<sequence>MDMVGQECHGYPDYRDIQGIHDIQDGQDILLYMQDKNEPHEDIEIQDIEDGYIDERNVNMNDDATNDIDDSFMNDIDDRDVNDIDERDVNDIDESYADGRKASNNLTITSPTIYQFEIILKRLLKHIVVLRFLTKSEFKQSSLTWILFDEQTNYKMKGIVLILLTILVALYMINECEGRRRRRYRYWRRGLTIQGLSKSLPLNTGDKRETMNDMQDEDIETVDSEDGHLDERYVDMDNEDDIDERYVNDPEEDD</sequence>
<feature type="transmembrane region" description="Helical" evidence="2">
    <location>
        <begin position="156"/>
        <end position="173"/>
    </location>
</feature>
<keyword evidence="2" id="KW-0812">Transmembrane</keyword>